<dbReference type="EMBL" id="CP019724">
    <property type="protein sequence ID" value="AQS66307.1"/>
    <property type="molecule type" value="Genomic_DNA"/>
</dbReference>
<feature type="region of interest" description="Disordered" evidence="1">
    <location>
        <begin position="37"/>
        <end position="62"/>
    </location>
</feature>
<organism evidence="2 3">
    <name type="scientific">Streptomyces pactum</name>
    <dbReference type="NCBI Taxonomy" id="68249"/>
    <lineage>
        <taxon>Bacteria</taxon>
        <taxon>Bacillati</taxon>
        <taxon>Actinomycetota</taxon>
        <taxon>Actinomycetes</taxon>
        <taxon>Kitasatosporales</taxon>
        <taxon>Streptomycetaceae</taxon>
        <taxon>Streptomyces</taxon>
    </lineage>
</organism>
<reference evidence="2 3" key="1">
    <citation type="submission" date="2017-02" db="EMBL/GenBank/DDBJ databases">
        <title>Streptomyces pactum ACT12 Genome sequencing and assembly.</title>
        <authorList>
            <person name="Xue Q."/>
            <person name="Yan X."/>
            <person name="Jia L."/>
            <person name="Yan H."/>
        </authorList>
    </citation>
    <scope>NUCLEOTIDE SEQUENCE [LARGE SCALE GENOMIC DNA]</scope>
    <source>
        <strain evidence="2 3">ACT12</strain>
    </source>
</reference>
<evidence type="ECO:0000256" key="1">
    <source>
        <dbReference type="SAM" id="MobiDB-lite"/>
    </source>
</evidence>
<protein>
    <submittedName>
        <fullName evidence="2">Uncharacterized protein</fullName>
    </submittedName>
</protein>
<gene>
    <name evidence="2" type="ORF">B1H29_04645</name>
</gene>
<accession>A0A1S6J3I2</accession>
<dbReference type="AlphaFoldDB" id="A0A1S6J3I2"/>
<dbReference type="KEGG" id="spac:B1H29_04645"/>
<keyword evidence="3" id="KW-1185">Reference proteome</keyword>
<sequence>MPVATSGVSVVGSVVRTGSVFHSALAVRSLVVSNTVGSPPGSGSLLTCEPAGTTQDVPASRV</sequence>
<evidence type="ECO:0000313" key="2">
    <source>
        <dbReference type="EMBL" id="AQS66307.1"/>
    </source>
</evidence>
<feature type="compositionally biased region" description="Polar residues" evidence="1">
    <location>
        <begin position="52"/>
        <end position="62"/>
    </location>
</feature>
<name>A0A1S6J3I2_9ACTN</name>
<dbReference type="Proteomes" id="UP000189443">
    <property type="component" value="Chromosome"/>
</dbReference>
<proteinExistence type="predicted"/>
<evidence type="ECO:0000313" key="3">
    <source>
        <dbReference type="Proteomes" id="UP000189443"/>
    </source>
</evidence>